<dbReference type="InterPro" id="IPR049644">
    <property type="entry name" value="GvpU-like"/>
</dbReference>
<accession>A0A075LUC3</accession>
<proteinExistence type="predicted"/>
<dbReference type="EMBL" id="CP008876">
    <property type="protein sequence ID" value="AIF67998.1"/>
    <property type="molecule type" value="Genomic_DNA"/>
</dbReference>
<evidence type="ECO:0008006" key="4">
    <source>
        <dbReference type="Google" id="ProtNLM"/>
    </source>
</evidence>
<reference evidence="2 3" key="1">
    <citation type="submission" date="2014-07" db="EMBL/GenBank/DDBJ databases">
        <title>Complete genome sequence of a moderately halophilic bacterium Terribacillus aidingensis MP602, isolated from Cryptomeria fortunei in Tianmu mountain in China.</title>
        <authorList>
            <person name="Wang Y."/>
            <person name="Lu P."/>
            <person name="Zhang L."/>
        </authorList>
    </citation>
    <scope>NUCLEOTIDE SEQUENCE [LARGE SCALE GENOMIC DNA]</scope>
    <source>
        <strain evidence="2 3">MP602</strain>
    </source>
</reference>
<dbReference type="Proteomes" id="UP000027980">
    <property type="component" value="Chromosome"/>
</dbReference>
<dbReference type="AlphaFoldDB" id="A0A075LUC3"/>
<dbReference type="KEGG" id="tap:GZ22_16070"/>
<evidence type="ECO:0000313" key="2">
    <source>
        <dbReference type="EMBL" id="AIF67998.1"/>
    </source>
</evidence>
<name>A0A075LUC3_9BACI</name>
<evidence type="ECO:0000313" key="3">
    <source>
        <dbReference type="Proteomes" id="UP000027980"/>
    </source>
</evidence>
<dbReference type="RefSeq" id="WP_038564399.1">
    <property type="nucleotide sequence ID" value="NZ_CP008876.1"/>
</dbReference>
<dbReference type="HOGENOM" id="CLU_145480_0_0_9"/>
<feature type="coiled-coil region" evidence="1">
    <location>
        <begin position="47"/>
        <end position="77"/>
    </location>
</feature>
<keyword evidence="1" id="KW-0175">Coiled coil</keyword>
<gene>
    <name evidence="2" type="ORF">GZ22_16070</name>
</gene>
<dbReference type="GeneID" id="34223178"/>
<dbReference type="OrthoDB" id="2404709at2"/>
<sequence length="123" mass="13567">MAKDEILSFFVQAANHHDFSTDITLHVKGGLVTGTIISAASYFSNVKDSISEKNDVAKQLKEALKQAEESADTKQSNAEYIHLKNMSAYLAENKTTPANADLLWRGKISEVDGFFLGRISDEE</sequence>
<evidence type="ECO:0000256" key="1">
    <source>
        <dbReference type="SAM" id="Coils"/>
    </source>
</evidence>
<dbReference type="NCBIfam" id="NF041667">
    <property type="entry name" value="GvpU"/>
    <property type="match status" value="1"/>
</dbReference>
<organism evidence="2 3">
    <name type="scientific">Terribacillus saccharophilus</name>
    <dbReference type="NCBI Taxonomy" id="361277"/>
    <lineage>
        <taxon>Bacteria</taxon>
        <taxon>Bacillati</taxon>
        <taxon>Bacillota</taxon>
        <taxon>Bacilli</taxon>
        <taxon>Bacillales</taxon>
        <taxon>Bacillaceae</taxon>
        <taxon>Terribacillus</taxon>
    </lineage>
</organism>
<protein>
    <recommendedName>
        <fullName evidence="4">Gas vesicle protein GvpU</fullName>
    </recommendedName>
</protein>